<keyword evidence="4" id="KW-1185">Reference proteome</keyword>
<reference evidence="2" key="1">
    <citation type="submission" date="2013-07" db="EMBL/GenBank/DDBJ databases">
        <title>The Genome Sequence of Cryptococcus dejecticola CBS10117.</title>
        <authorList>
            <consortium name="The Broad Institute Genome Sequencing Platform"/>
            <person name="Cuomo C."/>
            <person name="Litvintseva A."/>
            <person name="Chen Y."/>
            <person name="Heitman J."/>
            <person name="Sun S."/>
            <person name="Springer D."/>
            <person name="Dromer F."/>
            <person name="Young S.K."/>
            <person name="Zeng Q."/>
            <person name="Gargeya S."/>
            <person name="Fitzgerald M."/>
            <person name="Abouelleil A."/>
            <person name="Alvarado L."/>
            <person name="Berlin A.M."/>
            <person name="Chapman S.B."/>
            <person name="Dewar J."/>
            <person name="Goldberg J."/>
            <person name="Griggs A."/>
            <person name="Gujja S."/>
            <person name="Hansen M."/>
            <person name="Howarth C."/>
            <person name="Imamovic A."/>
            <person name="Larimer J."/>
            <person name="McCowan C."/>
            <person name="Murphy C."/>
            <person name="Pearson M."/>
            <person name="Priest M."/>
            <person name="Roberts A."/>
            <person name="Saif S."/>
            <person name="Shea T."/>
            <person name="Sykes S."/>
            <person name="Wortman J."/>
            <person name="Nusbaum C."/>
            <person name="Birren B."/>
        </authorList>
    </citation>
    <scope>NUCLEOTIDE SEQUENCE [LARGE SCALE GENOMIC DNA]</scope>
    <source>
        <strain evidence="2">CBS 10117</strain>
    </source>
</reference>
<gene>
    <name evidence="2" type="ORF">I303_03325</name>
    <name evidence="3" type="ORF">I303_103302</name>
</gene>
<reference evidence="3" key="3">
    <citation type="submission" date="2024-02" db="EMBL/GenBank/DDBJ databases">
        <title>Comparative genomics of Cryptococcus and Kwoniella reveals pathogenesis evolution and contrasting modes of karyotype evolution via chromosome fusion or intercentromeric recombination.</title>
        <authorList>
            <person name="Coelho M.A."/>
            <person name="David-Palma M."/>
            <person name="Shea T."/>
            <person name="Bowers K."/>
            <person name="McGinley-Smith S."/>
            <person name="Mohammad A.W."/>
            <person name="Gnirke A."/>
            <person name="Yurkov A.M."/>
            <person name="Nowrousian M."/>
            <person name="Sun S."/>
            <person name="Cuomo C.A."/>
            <person name="Heitman J."/>
        </authorList>
    </citation>
    <scope>NUCLEOTIDE SEQUENCE</scope>
    <source>
        <strain evidence="3">CBS 10117</strain>
    </source>
</reference>
<evidence type="ECO:0008006" key="5">
    <source>
        <dbReference type="Google" id="ProtNLM"/>
    </source>
</evidence>
<dbReference type="OrthoDB" id="9972196at2759"/>
<dbReference type="Proteomes" id="UP000078595">
    <property type="component" value="Chromosome 4"/>
</dbReference>
<dbReference type="Gene3D" id="2.130.10.10">
    <property type="entry name" value="YVTN repeat-like/Quinoprotein amine dehydrogenase"/>
    <property type="match status" value="1"/>
</dbReference>
<dbReference type="InterPro" id="IPR015943">
    <property type="entry name" value="WD40/YVTN_repeat-like_dom_sf"/>
</dbReference>
<evidence type="ECO:0000313" key="2">
    <source>
        <dbReference type="EMBL" id="OBR85614.1"/>
    </source>
</evidence>
<dbReference type="PANTHER" id="PTHR30344">
    <property type="entry name" value="6-PHOSPHOGLUCONOLACTONASE-RELATED"/>
    <property type="match status" value="1"/>
</dbReference>
<dbReference type="EMBL" id="CP144533">
    <property type="protein sequence ID" value="WWC60726.1"/>
    <property type="molecule type" value="Genomic_DNA"/>
</dbReference>
<dbReference type="SUPFAM" id="SSF75011">
    <property type="entry name" value="3-carboxy-cis,cis-mucoante lactonizing enzyme"/>
    <property type="match status" value="1"/>
</dbReference>
<dbReference type="EMBL" id="KI894030">
    <property type="protein sequence ID" value="OBR85614.1"/>
    <property type="molecule type" value="Genomic_DNA"/>
</dbReference>
<dbReference type="InterPro" id="IPR019405">
    <property type="entry name" value="Lactonase_7-beta_prop"/>
</dbReference>
<organism evidence="2">
    <name type="scientific">Kwoniella dejecticola CBS 10117</name>
    <dbReference type="NCBI Taxonomy" id="1296121"/>
    <lineage>
        <taxon>Eukaryota</taxon>
        <taxon>Fungi</taxon>
        <taxon>Dikarya</taxon>
        <taxon>Basidiomycota</taxon>
        <taxon>Agaricomycotina</taxon>
        <taxon>Tremellomycetes</taxon>
        <taxon>Tremellales</taxon>
        <taxon>Cryptococcaceae</taxon>
        <taxon>Kwoniella</taxon>
    </lineage>
</organism>
<evidence type="ECO:0000313" key="4">
    <source>
        <dbReference type="Proteomes" id="UP000078595"/>
    </source>
</evidence>
<sequence>MTYRLLAAGDRPTYAVLEFNPSSSSLKILKESPAPPNSSWLEHPAIKLDNSSGQVVYADSEDDGLVFTLVIKEDGDTETTSERKTHGGTAHIHCLKDGSGIVSANYIGGTVILHPTDPSTGVLSQTSESPLLHFPYPYEGQTPPNKDRQQANHLHQVIEGEGGKLYCSDLGADRIWIVQRKGESGLELSGWLQCPPGSGPRHAVLSADGSKLYAIGEMSHEVFAFDLNDDSQPLLPIPKFSVNIIPPTVPTSHQRLMDSSELYFHPKIPTTLYVTNRWELRIQEREPHLNALPEKQTGDAVAVILLAKNGVTVEGVKHIRTGLDVIRGMQITPDGKYAVLGGQEGGGIEIYEIRGEKGDSWVKVAEERSVSGTKDFLWL</sequence>
<protein>
    <recommendedName>
        <fullName evidence="5">6-phosphogluconolactonase</fullName>
    </recommendedName>
</protein>
<dbReference type="RefSeq" id="XP_018263456.1">
    <property type="nucleotide sequence ID" value="XM_018406648.1"/>
</dbReference>
<name>A0A1A6A6D0_9TREE</name>
<evidence type="ECO:0000256" key="1">
    <source>
        <dbReference type="ARBA" id="ARBA00005564"/>
    </source>
</evidence>
<dbReference type="VEuPathDB" id="FungiDB:I303_03325"/>
<dbReference type="AlphaFoldDB" id="A0A1A6A6D0"/>
<dbReference type="PANTHER" id="PTHR30344:SF7">
    <property type="entry name" value="DUF2415 DOMAIN-CONTAINING PROTEIN"/>
    <property type="match status" value="1"/>
</dbReference>
<dbReference type="GeneID" id="28967024"/>
<dbReference type="STRING" id="1296121.A0A1A6A6D0"/>
<dbReference type="InterPro" id="IPR050282">
    <property type="entry name" value="Cycloisomerase_2"/>
</dbReference>
<reference evidence="3" key="2">
    <citation type="submission" date="2013-07" db="EMBL/GenBank/DDBJ databases">
        <authorList>
            <consortium name="The Broad Institute Genome Sequencing Platform"/>
            <person name="Cuomo C."/>
            <person name="Litvintseva A."/>
            <person name="Chen Y."/>
            <person name="Heitman J."/>
            <person name="Sun S."/>
            <person name="Springer D."/>
            <person name="Dromer F."/>
            <person name="Young S.K."/>
            <person name="Zeng Q."/>
            <person name="Gargeya S."/>
            <person name="Fitzgerald M."/>
            <person name="Abouelleil A."/>
            <person name="Alvarado L."/>
            <person name="Berlin A.M."/>
            <person name="Chapman S.B."/>
            <person name="Dewar J."/>
            <person name="Goldberg J."/>
            <person name="Griggs A."/>
            <person name="Gujja S."/>
            <person name="Hansen M."/>
            <person name="Howarth C."/>
            <person name="Imamovic A."/>
            <person name="Larimer J."/>
            <person name="McCowan C."/>
            <person name="Murphy C."/>
            <person name="Pearson M."/>
            <person name="Priest M."/>
            <person name="Roberts A."/>
            <person name="Saif S."/>
            <person name="Shea T."/>
            <person name="Sykes S."/>
            <person name="Wortman J."/>
            <person name="Nusbaum C."/>
            <person name="Birren B."/>
        </authorList>
    </citation>
    <scope>NUCLEOTIDE SEQUENCE</scope>
    <source>
        <strain evidence="3">CBS 10117</strain>
    </source>
</reference>
<dbReference type="Pfam" id="PF10282">
    <property type="entry name" value="Lactonase"/>
    <property type="match status" value="1"/>
</dbReference>
<dbReference type="KEGG" id="kdj:28967024"/>
<accession>A0A1A6A6D0</accession>
<proteinExistence type="inferred from homology"/>
<dbReference type="GO" id="GO:0017057">
    <property type="term" value="F:6-phosphogluconolactonase activity"/>
    <property type="evidence" value="ECO:0007669"/>
    <property type="project" value="TreeGrafter"/>
</dbReference>
<evidence type="ECO:0000313" key="3">
    <source>
        <dbReference type="EMBL" id="WWC60726.1"/>
    </source>
</evidence>
<comment type="similarity">
    <text evidence="1">Belongs to the cycloisomerase 2 family.</text>
</comment>